<protein>
    <submittedName>
        <fullName evidence="1">SusD/RagB family nutrient-binding outer membrane lipoprotein</fullName>
    </submittedName>
</protein>
<reference evidence="2" key="1">
    <citation type="journal article" date="2019" name="Int. J. Syst. Evol. Microbiol.">
        <title>The Global Catalogue of Microorganisms (GCM) 10K type strain sequencing project: providing services to taxonomists for standard genome sequencing and annotation.</title>
        <authorList>
            <consortium name="The Broad Institute Genomics Platform"/>
            <consortium name="The Broad Institute Genome Sequencing Center for Infectious Disease"/>
            <person name="Wu L."/>
            <person name="Ma J."/>
        </authorList>
    </citation>
    <scope>NUCLEOTIDE SEQUENCE [LARGE SCALE GENOMIC DNA]</scope>
    <source>
        <strain evidence="2">KCTC 42248</strain>
    </source>
</reference>
<evidence type="ECO:0000313" key="1">
    <source>
        <dbReference type="EMBL" id="MFD2599909.1"/>
    </source>
</evidence>
<accession>A0ABW5NPB0</accession>
<organism evidence="1 2">
    <name type="scientific">Sphingobacterium corticis</name>
    <dbReference type="NCBI Taxonomy" id="1812823"/>
    <lineage>
        <taxon>Bacteria</taxon>
        <taxon>Pseudomonadati</taxon>
        <taxon>Bacteroidota</taxon>
        <taxon>Sphingobacteriia</taxon>
        <taxon>Sphingobacteriales</taxon>
        <taxon>Sphingobacteriaceae</taxon>
        <taxon>Sphingobacterium</taxon>
    </lineage>
</organism>
<dbReference type="InterPro" id="IPR024302">
    <property type="entry name" value="SusD-like"/>
</dbReference>
<dbReference type="PROSITE" id="PS51257">
    <property type="entry name" value="PROKAR_LIPOPROTEIN"/>
    <property type="match status" value="1"/>
</dbReference>
<keyword evidence="2" id="KW-1185">Reference proteome</keyword>
<comment type="caution">
    <text evidence="1">The sequence shown here is derived from an EMBL/GenBank/DDBJ whole genome shotgun (WGS) entry which is preliminary data.</text>
</comment>
<gene>
    <name evidence="1" type="ORF">ACFSQ3_13205</name>
</gene>
<sequence>MKLIIKKGMISALATLALFSSCKDFEAMNIDPNGANSEQVQVEYFINGSIVGAQQNPHIAERVFVLYWKTAGRQQLGGGISVGAYNDGWSSDYFGRDYMSGWLAGANSAITVANEKMAAGTGTSYTNNMLQVARIWRAYLMSELSDTFGPIPLDGWQGENPNYSSVEDVYNYLLTELRESGEALDLSVTVPTDTRRFDPAYGFDFAKWQKYANSMRMRLAMRMSEVDPAKARSEFEAAVSKPHITTADEQFKVAELGTAWSPLAGVMTRTWNAFILSSTLNNLYLGLGGINTSTSLGASYASYIKPENYIGIHYPNHFATMTNDPSAGYWLDGLPSVIDPRAYASFALPGDFSSSQFNFYPDEATARGTKRNLMSNDGTTVYKEIDAAFTWNAFAPGDWAAKGSRNQVRSWPGTMPRLANKFRNGTNDRIFFAEWESSFLIAEAAVRGWTVPVAAQAAYEAGVRSNFAYWNLSAHADAYLSSTSYNRVGTSVSWAHTTEPGNTHAMQYVNGETGVAGTVQIRYPSNTLYKDGAVRNDLLTKIITQKYIAQNPYLPLETWSDHRRLGLPFFENPAVEQPIVTMPDLNASNYMTSSVKFFPQRVNYPSTLINNNRRGYVQAVEALGGPDAVLTPLWWAKKQ</sequence>
<evidence type="ECO:0000313" key="2">
    <source>
        <dbReference type="Proteomes" id="UP001597393"/>
    </source>
</evidence>
<dbReference type="SUPFAM" id="SSF48452">
    <property type="entry name" value="TPR-like"/>
    <property type="match status" value="1"/>
</dbReference>
<keyword evidence="1" id="KW-0449">Lipoprotein</keyword>
<proteinExistence type="predicted"/>
<dbReference type="InterPro" id="IPR011990">
    <property type="entry name" value="TPR-like_helical_dom_sf"/>
</dbReference>
<dbReference type="Pfam" id="PF12741">
    <property type="entry name" value="SusD-like"/>
    <property type="match status" value="2"/>
</dbReference>
<name>A0ABW5NPB0_9SPHI</name>
<dbReference type="Gene3D" id="1.25.40.390">
    <property type="match status" value="2"/>
</dbReference>
<dbReference type="EMBL" id="JBHUMA010000007">
    <property type="protein sequence ID" value="MFD2599909.1"/>
    <property type="molecule type" value="Genomic_DNA"/>
</dbReference>
<dbReference type="Proteomes" id="UP001597393">
    <property type="component" value="Unassembled WGS sequence"/>
</dbReference>
<dbReference type="RefSeq" id="WP_380870049.1">
    <property type="nucleotide sequence ID" value="NZ_JBHUMA010000007.1"/>
</dbReference>